<dbReference type="GO" id="GO:0005634">
    <property type="term" value="C:nucleus"/>
    <property type="evidence" value="ECO:0007669"/>
    <property type="project" value="UniProtKB-SubCell"/>
</dbReference>
<dbReference type="EMBL" id="JANJYI010000006">
    <property type="protein sequence ID" value="KAK2646270.1"/>
    <property type="molecule type" value="Genomic_DNA"/>
</dbReference>
<evidence type="ECO:0000256" key="1">
    <source>
        <dbReference type="ARBA" id="ARBA00004123"/>
    </source>
</evidence>
<evidence type="ECO:0000256" key="5">
    <source>
        <dbReference type="ARBA" id="ARBA00023242"/>
    </source>
</evidence>
<accession>A0AAD9U2Q6</accession>
<proteinExistence type="predicted"/>
<keyword evidence="8" id="KW-1185">Reference proteome</keyword>
<dbReference type="SUPFAM" id="SSF53098">
    <property type="entry name" value="Ribonuclease H-like"/>
    <property type="match status" value="1"/>
</dbReference>
<keyword evidence="6" id="KW-0175">Coiled coil</keyword>
<evidence type="ECO:0000256" key="6">
    <source>
        <dbReference type="SAM" id="Coils"/>
    </source>
</evidence>
<dbReference type="InterPro" id="IPR012337">
    <property type="entry name" value="RNaseH-like_sf"/>
</dbReference>
<keyword evidence="4" id="KW-0862">Zinc</keyword>
<keyword evidence="2" id="KW-0479">Metal-binding</keyword>
<name>A0AAD9U2Q6_9ROSI</name>
<evidence type="ECO:0000313" key="8">
    <source>
        <dbReference type="Proteomes" id="UP001280121"/>
    </source>
</evidence>
<dbReference type="InterPro" id="IPR052035">
    <property type="entry name" value="ZnF_BED_domain_contain"/>
</dbReference>
<gene>
    <name evidence="7" type="ORF">Ddye_021465</name>
</gene>
<dbReference type="Proteomes" id="UP001280121">
    <property type="component" value="Unassembled WGS sequence"/>
</dbReference>
<sequence length="403" mass="46453">MFVIQDYDIQNRFMSITLDNASANSKAIKYFINSNITNIVGKFFHARCACHIINLIVKSGLKKVESQIDNIRGALGWIMASNQRIAEFVRFCESKNLKPRFQNSLDNKEHARLLFIPQYGQLAQTVAHMVLCSLRSCVVETALDTCPGQRYNRGCERCHDWTSPLDTPWALVDGVRSTWNNAGVDDVTRTQRILLIDPKEKSWKVLLYEESLRKSSLMKHTTFEQSGTQFIEPITTIERAFTAVTMLSLRPLLSPKDALKKQLSRLEERKEKRIALQSQLFFMKDIKSLSKKVSTLTSSNTKLKKEVEKTNFDLERFAKESSEKLTKAEEEIARLRVALEASEKKLSYTDDTFTDALEKLDNVDDEAVIQIRGELMHQYLLGEIDSWRTKKDIKIWEQLNELE</sequence>
<dbReference type="PANTHER" id="PTHR46481:SF10">
    <property type="entry name" value="ZINC FINGER BED DOMAIN-CONTAINING PROTEIN 39"/>
    <property type="match status" value="1"/>
</dbReference>
<evidence type="ECO:0000256" key="3">
    <source>
        <dbReference type="ARBA" id="ARBA00022771"/>
    </source>
</evidence>
<keyword evidence="5" id="KW-0539">Nucleus</keyword>
<comment type="subcellular location">
    <subcellularLocation>
        <location evidence="1">Nucleus</location>
    </subcellularLocation>
</comment>
<evidence type="ECO:0000256" key="4">
    <source>
        <dbReference type="ARBA" id="ARBA00022833"/>
    </source>
</evidence>
<organism evidence="7 8">
    <name type="scientific">Dipteronia dyeriana</name>
    <dbReference type="NCBI Taxonomy" id="168575"/>
    <lineage>
        <taxon>Eukaryota</taxon>
        <taxon>Viridiplantae</taxon>
        <taxon>Streptophyta</taxon>
        <taxon>Embryophyta</taxon>
        <taxon>Tracheophyta</taxon>
        <taxon>Spermatophyta</taxon>
        <taxon>Magnoliopsida</taxon>
        <taxon>eudicotyledons</taxon>
        <taxon>Gunneridae</taxon>
        <taxon>Pentapetalae</taxon>
        <taxon>rosids</taxon>
        <taxon>malvids</taxon>
        <taxon>Sapindales</taxon>
        <taxon>Sapindaceae</taxon>
        <taxon>Hippocastanoideae</taxon>
        <taxon>Acereae</taxon>
        <taxon>Dipteronia</taxon>
    </lineage>
</organism>
<comment type="caution">
    <text evidence="7">The sequence shown here is derived from an EMBL/GenBank/DDBJ whole genome shotgun (WGS) entry which is preliminary data.</text>
</comment>
<dbReference type="GO" id="GO:0008270">
    <property type="term" value="F:zinc ion binding"/>
    <property type="evidence" value="ECO:0007669"/>
    <property type="project" value="UniProtKB-KW"/>
</dbReference>
<dbReference type="AlphaFoldDB" id="A0AAD9U2Q6"/>
<keyword evidence="3" id="KW-0863">Zinc-finger</keyword>
<reference evidence="7" key="1">
    <citation type="journal article" date="2023" name="Plant J.">
        <title>Genome sequences and population genomics provide insights into the demographic history, inbreeding, and mutation load of two 'living fossil' tree species of Dipteronia.</title>
        <authorList>
            <person name="Feng Y."/>
            <person name="Comes H.P."/>
            <person name="Chen J."/>
            <person name="Zhu S."/>
            <person name="Lu R."/>
            <person name="Zhang X."/>
            <person name="Li P."/>
            <person name="Qiu J."/>
            <person name="Olsen K.M."/>
            <person name="Qiu Y."/>
        </authorList>
    </citation>
    <scope>NUCLEOTIDE SEQUENCE</scope>
    <source>
        <strain evidence="7">KIB01</strain>
    </source>
</reference>
<evidence type="ECO:0000256" key="2">
    <source>
        <dbReference type="ARBA" id="ARBA00022723"/>
    </source>
</evidence>
<feature type="coiled-coil region" evidence="6">
    <location>
        <begin position="256"/>
        <end position="345"/>
    </location>
</feature>
<protein>
    <submittedName>
        <fullName evidence="7">Uncharacterized protein</fullName>
    </submittedName>
</protein>
<dbReference type="PANTHER" id="PTHR46481">
    <property type="entry name" value="ZINC FINGER BED DOMAIN-CONTAINING PROTEIN 4"/>
    <property type="match status" value="1"/>
</dbReference>
<evidence type="ECO:0000313" key="7">
    <source>
        <dbReference type="EMBL" id="KAK2646270.1"/>
    </source>
</evidence>